<feature type="region of interest" description="Disordered" evidence="1">
    <location>
        <begin position="625"/>
        <end position="673"/>
    </location>
</feature>
<evidence type="ECO:0000313" key="2">
    <source>
        <dbReference type="EMBL" id="KAF5180842.1"/>
    </source>
</evidence>
<feature type="compositionally biased region" description="Polar residues" evidence="1">
    <location>
        <begin position="530"/>
        <end position="543"/>
    </location>
</feature>
<dbReference type="EMBL" id="JABWDY010036890">
    <property type="protein sequence ID" value="KAF5180842.1"/>
    <property type="molecule type" value="Genomic_DNA"/>
</dbReference>
<proteinExistence type="predicted"/>
<comment type="caution">
    <text evidence="2">The sequence shown here is derived from an EMBL/GenBank/DDBJ whole genome shotgun (WGS) entry which is preliminary data.</text>
</comment>
<name>A0A7J6V8Y0_THATH</name>
<reference evidence="2 3" key="1">
    <citation type="submission" date="2020-06" db="EMBL/GenBank/DDBJ databases">
        <title>Transcriptomic and genomic resources for Thalictrum thalictroides and T. hernandezii: Facilitating candidate gene discovery in an emerging model plant lineage.</title>
        <authorList>
            <person name="Arias T."/>
            <person name="Riano-Pachon D.M."/>
            <person name="Di Stilio V.S."/>
        </authorList>
    </citation>
    <scope>NUCLEOTIDE SEQUENCE [LARGE SCALE GENOMIC DNA]</scope>
    <source>
        <strain evidence="3">cv. WT478/WT964</strain>
        <tissue evidence="2">Leaves</tissue>
    </source>
</reference>
<evidence type="ECO:0000313" key="3">
    <source>
        <dbReference type="Proteomes" id="UP000554482"/>
    </source>
</evidence>
<feature type="region of interest" description="Disordered" evidence="1">
    <location>
        <begin position="527"/>
        <end position="550"/>
    </location>
</feature>
<dbReference type="AlphaFoldDB" id="A0A7J6V8Y0"/>
<keyword evidence="3" id="KW-1185">Reference proteome</keyword>
<accession>A0A7J6V8Y0</accession>
<protein>
    <recommendedName>
        <fullName evidence="4">DUF4283 domain-containing protein</fullName>
    </recommendedName>
</protein>
<feature type="region of interest" description="Disordered" evidence="1">
    <location>
        <begin position="579"/>
        <end position="612"/>
    </location>
</feature>
<dbReference type="Proteomes" id="UP000554482">
    <property type="component" value="Unassembled WGS sequence"/>
</dbReference>
<dbReference type="OrthoDB" id="2011495at2759"/>
<feature type="compositionally biased region" description="Polar residues" evidence="1">
    <location>
        <begin position="597"/>
        <end position="609"/>
    </location>
</feature>
<organism evidence="2 3">
    <name type="scientific">Thalictrum thalictroides</name>
    <name type="common">Rue-anemone</name>
    <name type="synonym">Anemone thalictroides</name>
    <dbReference type="NCBI Taxonomy" id="46969"/>
    <lineage>
        <taxon>Eukaryota</taxon>
        <taxon>Viridiplantae</taxon>
        <taxon>Streptophyta</taxon>
        <taxon>Embryophyta</taxon>
        <taxon>Tracheophyta</taxon>
        <taxon>Spermatophyta</taxon>
        <taxon>Magnoliopsida</taxon>
        <taxon>Ranunculales</taxon>
        <taxon>Ranunculaceae</taxon>
        <taxon>Thalictroideae</taxon>
        <taxon>Thalictrum</taxon>
    </lineage>
</organism>
<gene>
    <name evidence="2" type="ORF">FRX31_029571</name>
</gene>
<evidence type="ECO:0008006" key="4">
    <source>
        <dbReference type="Google" id="ProtNLM"/>
    </source>
</evidence>
<sequence length="770" mass="85772">MEVSKDKMMGLSRNKKWVVIEQKSYELEFIQANRRAMQVTVVERAMGRTFRTNTSEEGAKWMGTFLCEASVKEVKPLWYQDDSVSIMGGIQQNEKGAYVRFTCYTKNTGGKGKVLCFPAGVEKDGWAVAGLSIWALFNQDPQSNQRNKQFSAQDKGEEVWPTLNNEVRGQGKSILEGTGRNGKQQRSNEGVIIKQAAVVGPSRVEVVANHGVLNASWWGVAVICTPSVRMEKWEPILEKVCSCFGEADLTMLKSGEALVFLKDKQAAEKLASMNPLSCDGIIVSFRRWTPFFNAIQLERFNPQQHLIHLIGIPLHLKKKPVVEELIQSFCSKMEVVEESMNISQNVAIVRIWDAKWESIPRVLTLEERGYVHKIIVEIVQAEPLTVCIPEKKLECKEVTPEDYEPLIGLGTMPVIRSSGVRNSCHKEPIVSGAWDQFELKQKQRHVAEPEWLTWRPLKGNKDKAGEDKYEERGSDVFALASCSEPVQKCRNSNGNDGVGQAGFFGPLMDLNTEEEFQNYMGAGILRSKGEAQSQQKPRKQTSMGFGPSLNVGKRKMGALGWKNERERNRRMVHEILQGMDLHPLGGPSKLCTEPKTQDPSSYSGTSKSGPDTPLVILKHAAAHRRGPDLNSADGGPLLGVSTQNDTRTVSHVDESSMEASCPPGFEKQSGEDDDSCSRVILKEDLIEVGSQTKTKEELIEWIVKSAKKVALELGMTSNRGNQFIDSVMMEVGLKNCKNKGIVEISEDETERINYESSNAGIRDDPVVDGF</sequence>
<evidence type="ECO:0000256" key="1">
    <source>
        <dbReference type="SAM" id="MobiDB-lite"/>
    </source>
</evidence>